<accession>M7SV68</accession>
<dbReference type="SMART" id="SM00823">
    <property type="entry name" value="PKS_PP"/>
    <property type="match status" value="1"/>
</dbReference>
<dbReference type="PANTHER" id="PTHR43439:SF2">
    <property type="entry name" value="ENZYME, PUTATIVE (JCVI)-RELATED"/>
    <property type="match status" value="1"/>
</dbReference>
<dbReference type="AlphaFoldDB" id="M7SV68"/>
<dbReference type="InterPro" id="IPR013120">
    <property type="entry name" value="FAR_NAD-bd"/>
</dbReference>
<dbReference type="InterPro" id="IPR006162">
    <property type="entry name" value="Ppantetheine_attach_site"/>
</dbReference>
<dbReference type="eggNOG" id="KOG1178">
    <property type="taxonomic scope" value="Eukaryota"/>
</dbReference>
<name>M7SV68_EUTLA</name>
<dbReference type="Pfam" id="PF00501">
    <property type="entry name" value="AMP-binding"/>
    <property type="match status" value="1"/>
</dbReference>
<dbReference type="SUPFAM" id="SSF47336">
    <property type="entry name" value="ACP-like"/>
    <property type="match status" value="1"/>
</dbReference>
<dbReference type="InterPro" id="IPR020845">
    <property type="entry name" value="AMP-binding_CS"/>
</dbReference>
<dbReference type="Pfam" id="PF23562">
    <property type="entry name" value="AMP-binding_C_3"/>
    <property type="match status" value="1"/>
</dbReference>
<evidence type="ECO:0000256" key="2">
    <source>
        <dbReference type="ARBA" id="ARBA00022553"/>
    </source>
</evidence>
<evidence type="ECO:0000256" key="1">
    <source>
        <dbReference type="ARBA" id="ARBA00022450"/>
    </source>
</evidence>
<dbReference type="OMA" id="IWTHDSA"/>
<feature type="domain" description="Carrier" evidence="3">
    <location>
        <begin position="559"/>
        <end position="635"/>
    </location>
</feature>
<dbReference type="Pfam" id="PF00550">
    <property type="entry name" value="PP-binding"/>
    <property type="match status" value="1"/>
</dbReference>
<dbReference type="EMBL" id="KB706241">
    <property type="protein sequence ID" value="EMR68418.1"/>
    <property type="molecule type" value="Genomic_DNA"/>
</dbReference>
<dbReference type="Gene3D" id="1.10.1200.10">
    <property type="entry name" value="ACP-like"/>
    <property type="match status" value="1"/>
</dbReference>
<dbReference type="PROSITE" id="PS00012">
    <property type="entry name" value="PHOSPHOPANTETHEINE"/>
    <property type="match status" value="1"/>
</dbReference>
<dbReference type="InterPro" id="IPR036291">
    <property type="entry name" value="NAD(P)-bd_dom_sf"/>
</dbReference>
<dbReference type="Gene3D" id="3.40.50.720">
    <property type="entry name" value="NAD(P)-binding Rossmann-like Domain"/>
    <property type="match status" value="1"/>
</dbReference>
<dbReference type="HOGENOM" id="CLU_002220_0_0_1"/>
<dbReference type="STRING" id="1287681.M7SV68"/>
<dbReference type="InterPro" id="IPR020806">
    <property type="entry name" value="PKS_PP-bd"/>
</dbReference>
<keyword evidence="1" id="KW-0596">Phosphopantetheine</keyword>
<dbReference type="PANTHER" id="PTHR43439">
    <property type="entry name" value="PHENYLACETATE-COENZYME A LIGASE"/>
    <property type="match status" value="1"/>
</dbReference>
<dbReference type="GO" id="GO:0031177">
    <property type="term" value="F:phosphopantetheine binding"/>
    <property type="evidence" value="ECO:0007669"/>
    <property type="project" value="InterPro"/>
</dbReference>
<evidence type="ECO:0000313" key="4">
    <source>
        <dbReference type="EMBL" id="EMR68418.1"/>
    </source>
</evidence>
<dbReference type="OrthoDB" id="429813at2759"/>
<dbReference type="InterPro" id="IPR051414">
    <property type="entry name" value="Adenylate-forming_Reductase"/>
</dbReference>
<dbReference type="Proteomes" id="UP000012174">
    <property type="component" value="Unassembled WGS sequence"/>
</dbReference>
<keyword evidence="2" id="KW-0597">Phosphoprotein</keyword>
<gene>
    <name evidence="4" type="ORF">UCREL1_4576</name>
</gene>
<dbReference type="KEGG" id="ela:UCREL1_4576"/>
<dbReference type="PROSITE" id="PS50075">
    <property type="entry name" value="CARRIER"/>
    <property type="match status" value="1"/>
</dbReference>
<dbReference type="SUPFAM" id="SSF51735">
    <property type="entry name" value="NAD(P)-binding Rossmann-fold domains"/>
    <property type="match status" value="1"/>
</dbReference>
<dbReference type="InterPro" id="IPR036736">
    <property type="entry name" value="ACP-like_sf"/>
</dbReference>
<organism evidence="4 5">
    <name type="scientific">Eutypa lata (strain UCR-EL1)</name>
    <name type="common">Grapevine dieback disease fungus</name>
    <name type="synonym">Eutypa armeniacae</name>
    <dbReference type="NCBI Taxonomy" id="1287681"/>
    <lineage>
        <taxon>Eukaryota</taxon>
        <taxon>Fungi</taxon>
        <taxon>Dikarya</taxon>
        <taxon>Ascomycota</taxon>
        <taxon>Pezizomycotina</taxon>
        <taxon>Sordariomycetes</taxon>
        <taxon>Xylariomycetidae</taxon>
        <taxon>Xylariales</taxon>
        <taxon>Diatrypaceae</taxon>
        <taxon>Eutypa</taxon>
    </lineage>
</organism>
<dbReference type="InterPro" id="IPR000873">
    <property type="entry name" value="AMP-dep_synth/lig_dom"/>
</dbReference>
<keyword evidence="5" id="KW-1185">Reference proteome</keyword>
<dbReference type="Pfam" id="PF07993">
    <property type="entry name" value="NAD_binding_4"/>
    <property type="match status" value="1"/>
</dbReference>
<proteinExistence type="predicted"/>
<dbReference type="Gene3D" id="3.40.50.12780">
    <property type="entry name" value="N-terminal domain of ligase-like"/>
    <property type="match status" value="1"/>
</dbReference>
<evidence type="ECO:0000313" key="5">
    <source>
        <dbReference type="Proteomes" id="UP000012174"/>
    </source>
</evidence>
<protein>
    <submittedName>
        <fullName evidence="4">Putative nrps-like enzyme protein</fullName>
    </submittedName>
</protein>
<sequence>MSSDHESVSRWQGDLLPHIVDRLAKERPDAVYGLWPVAPASYEAGFRTITYAKLANVINGLAWFLVEQLGPGKDNEVLTYVGPNDVRLAALVLAGIKAGYALFLTSPRNSPAAHRGLFDALKCKTLVTTDPLPPPARSITEAVNPRVITLPSVDELLGKIHPHFAFNKTFEEARWDPLWIIHTSGSTGLPKPLIWTQETGARHHNSTGYPPPEGVTSVDGFTRAKLTTRQGAGLGQYLLNAIPFGHIVIAPAAAAIVTAQGLVDALEKTPADIAILVPSVVAELAQNPELLDYCAKQLQMVLYIGGDLPQSIGDHVATKLPLRCLWGASEVGIPHQLIAPGLGPSDWRYIRFHPAVGAVFDEVTDGNYELVIRRDEALTSTQVAFSIRGQENLEKEYRTRDLFTKHPTVDDAWCWRARADDIIVFLNGEKTNPVSMEQHVVAENHQELAGAIVIGAQRFQAALLIEPTSPEELTTAEQAALIERVWPSVEEANKVAPAHARVELILVTTPDRPLIRAGKGTIQRAASLAQYADEIDRLYANADITVDDDENADAPINISDPGAVSTLIRDSIQAVTGWSSIDDSRSFFDSGLDSLQALQLTRALRRNLHWPNLSLPTVYQNPTVPQLTTALLAQKDGTDDRDLMEPLLATYRGLIQQIPKPEESETAEEGQVDVILTGSTGTLGTYLLHALLDRPGVGHVFCLNRSEDGGRATQLERFTTAGLATDGLANRVTFLQADLAHPSLGLEATTYDTLRTRAGLVIHNAWPVNFNLGLAAFRPQLAGLVNIFALSAKAQAAPRRRRRRRMCVVFVSSVGAVGGRTEGGPAPAPEEVLGSLDTPYGNGYARSKFLSEHLCDAAARHLGTPAAIARVGQVAGAAAPGRPGLPWNRAEWFPSLVLSSLHLGCLPDSLGAQFSEVDWVPADSLADVIVDLALLPDSETPTSAAADRPRPRGAAAVFNLRNPNTVPWGALLPAVRDAVRSSSARAGGRELEVVPPSAWLDRLQVSMAAALTRGDSNRDVAAAAASNPAIKLLDFYRDGLWATTGAISQGGMEVVRALASPTLRAMPPVGPEWVRKWVDEWMSTIA</sequence>
<reference evidence="5" key="1">
    <citation type="journal article" date="2013" name="Genome Announc.">
        <title>Draft genome sequence of the grapevine dieback fungus Eutypa lata UCR-EL1.</title>
        <authorList>
            <person name="Blanco-Ulate B."/>
            <person name="Rolshausen P.E."/>
            <person name="Cantu D."/>
        </authorList>
    </citation>
    <scope>NUCLEOTIDE SEQUENCE [LARGE SCALE GENOMIC DNA]</scope>
    <source>
        <strain evidence="5">UCR-EL1</strain>
    </source>
</reference>
<dbReference type="PROSITE" id="PS00455">
    <property type="entry name" value="AMP_BINDING"/>
    <property type="match status" value="1"/>
</dbReference>
<dbReference type="SUPFAM" id="SSF56801">
    <property type="entry name" value="Acetyl-CoA synthetase-like"/>
    <property type="match status" value="1"/>
</dbReference>
<dbReference type="InterPro" id="IPR009081">
    <property type="entry name" value="PP-bd_ACP"/>
</dbReference>
<evidence type="ECO:0000259" key="3">
    <source>
        <dbReference type="PROSITE" id="PS50075"/>
    </source>
</evidence>
<dbReference type="InterPro" id="IPR042099">
    <property type="entry name" value="ANL_N_sf"/>
</dbReference>